<gene>
    <name evidence="2" type="ORF">NYZ99_05780</name>
</gene>
<protein>
    <submittedName>
        <fullName evidence="2">LytTR family transcriptional regulator DNA-binding domain-containing protein</fullName>
    </submittedName>
</protein>
<dbReference type="GO" id="GO:0003677">
    <property type="term" value="F:DNA binding"/>
    <property type="evidence" value="ECO:0007669"/>
    <property type="project" value="UniProtKB-KW"/>
</dbReference>
<reference evidence="2" key="1">
    <citation type="submission" date="2022-09" db="EMBL/GenBank/DDBJ databases">
        <title>Maribacter litopenaei sp. nov., isolated from the intestinal tract of the Pacific White Shrimp, Litopenaeus vannamei.</title>
        <authorList>
            <person name="Kim S.Y."/>
            <person name="Hwang C.Y."/>
        </authorList>
    </citation>
    <scope>NUCLEOTIDE SEQUENCE</scope>
    <source>
        <strain evidence="2">HL-LV01</strain>
    </source>
</reference>
<dbReference type="EMBL" id="CP104205">
    <property type="protein sequence ID" value="UWX55894.1"/>
    <property type="molecule type" value="Genomic_DNA"/>
</dbReference>
<organism evidence="2 3">
    <name type="scientific">Maribacter litopenaei</name>
    <dbReference type="NCBI Taxonomy" id="2976127"/>
    <lineage>
        <taxon>Bacteria</taxon>
        <taxon>Pseudomonadati</taxon>
        <taxon>Bacteroidota</taxon>
        <taxon>Flavobacteriia</taxon>
        <taxon>Flavobacteriales</taxon>
        <taxon>Flavobacteriaceae</taxon>
        <taxon>Maribacter</taxon>
    </lineage>
</organism>
<dbReference type="RefSeq" id="WP_260574403.1">
    <property type="nucleotide sequence ID" value="NZ_CP104205.1"/>
</dbReference>
<proteinExistence type="predicted"/>
<evidence type="ECO:0000313" key="2">
    <source>
        <dbReference type="EMBL" id="UWX55894.1"/>
    </source>
</evidence>
<dbReference type="Gene3D" id="2.40.50.1020">
    <property type="entry name" value="LytTr DNA-binding domain"/>
    <property type="match status" value="1"/>
</dbReference>
<name>A0ABY5YAG2_9FLAO</name>
<keyword evidence="2" id="KW-0238">DNA-binding</keyword>
<keyword evidence="3" id="KW-1185">Reference proteome</keyword>
<dbReference type="Pfam" id="PF04397">
    <property type="entry name" value="LytTR"/>
    <property type="match status" value="1"/>
</dbReference>
<dbReference type="Proteomes" id="UP001059209">
    <property type="component" value="Chromosome"/>
</dbReference>
<evidence type="ECO:0000313" key="3">
    <source>
        <dbReference type="Proteomes" id="UP001059209"/>
    </source>
</evidence>
<evidence type="ECO:0000259" key="1">
    <source>
        <dbReference type="Pfam" id="PF04397"/>
    </source>
</evidence>
<sequence length="59" mass="7161">MDQNRFFKINRSQIVSKNSIEKIDSYFNHRVKLSITNPRDQEFIVSRPKTSDFKEWLNN</sequence>
<accession>A0ABY5YAG2</accession>
<feature type="domain" description="HTH LytTR-type" evidence="1">
    <location>
        <begin position="2"/>
        <end position="57"/>
    </location>
</feature>
<dbReference type="InterPro" id="IPR007492">
    <property type="entry name" value="LytTR_DNA-bd_dom"/>
</dbReference>